<sequence length="215" mass="23703">MNGSHGLQRFARPPGTLLEQRSAQMRQLEQCEMCGTPVAARHGHVVDTRRRSLMCACRACFLLFTKGAARRSRYRAVPERYLADPLRPVTPVEWERLDIPVSSAFVLRADAGITAFHPSPAGATERPLNPGFWTEFAAAHPLVAAAESDVEAILFRRGANDVDCYLVPIDVCYRLVGTVRLYWSGMDGGDQVRDHIDELFAEIRAKAGGLPGGAR</sequence>
<evidence type="ECO:0000313" key="2">
    <source>
        <dbReference type="Proteomes" id="UP000198583"/>
    </source>
</evidence>
<dbReference type="AlphaFoldDB" id="A0A1I6DAQ1"/>
<name>A0A1I6DAQ1_9PSEU</name>
<gene>
    <name evidence="1" type="ORF">SAMN04488564_102130</name>
</gene>
<evidence type="ECO:0000313" key="1">
    <source>
        <dbReference type="EMBL" id="SFR02536.1"/>
    </source>
</evidence>
<dbReference type="Pfam" id="PF19372">
    <property type="entry name" value="DUF5947"/>
    <property type="match status" value="1"/>
</dbReference>
<dbReference type="EMBL" id="FOYL01000002">
    <property type="protein sequence ID" value="SFR02536.1"/>
    <property type="molecule type" value="Genomic_DNA"/>
</dbReference>
<dbReference type="RefSeq" id="WP_245821723.1">
    <property type="nucleotide sequence ID" value="NZ_FOYL01000002.1"/>
</dbReference>
<dbReference type="InterPro" id="IPR045991">
    <property type="entry name" value="DUF5947"/>
</dbReference>
<organism evidence="1 2">
    <name type="scientific">Lentzea waywayandensis</name>
    <dbReference type="NCBI Taxonomy" id="84724"/>
    <lineage>
        <taxon>Bacteria</taxon>
        <taxon>Bacillati</taxon>
        <taxon>Actinomycetota</taxon>
        <taxon>Actinomycetes</taxon>
        <taxon>Pseudonocardiales</taxon>
        <taxon>Pseudonocardiaceae</taxon>
        <taxon>Lentzea</taxon>
    </lineage>
</organism>
<proteinExistence type="predicted"/>
<reference evidence="2" key="1">
    <citation type="submission" date="2016-10" db="EMBL/GenBank/DDBJ databases">
        <authorList>
            <person name="Varghese N."/>
            <person name="Submissions S."/>
        </authorList>
    </citation>
    <scope>NUCLEOTIDE SEQUENCE [LARGE SCALE GENOMIC DNA]</scope>
    <source>
        <strain evidence="2">DSM 44232</strain>
    </source>
</reference>
<accession>A0A1I6DAQ1</accession>
<protein>
    <submittedName>
        <fullName evidence="1">Uncharacterized protein</fullName>
    </submittedName>
</protein>
<dbReference type="Proteomes" id="UP000198583">
    <property type="component" value="Unassembled WGS sequence"/>
</dbReference>
<dbReference type="STRING" id="84724.SAMN04488564_102130"/>
<keyword evidence="2" id="KW-1185">Reference proteome</keyword>